<dbReference type="Pfam" id="PF20146">
    <property type="entry name" value="NRF"/>
    <property type="match status" value="1"/>
</dbReference>
<dbReference type="Proteomes" id="UP000821837">
    <property type="component" value="Unassembled WGS sequence"/>
</dbReference>
<protein>
    <recommendedName>
        <fullName evidence="1">Nose resistant-to-fluoxetine protein N-terminal domain-containing protein</fullName>
    </recommendedName>
</protein>
<keyword evidence="3" id="KW-1185">Reference proteome</keyword>
<evidence type="ECO:0000259" key="1">
    <source>
        <dbReference type="Pfam" id="PF20146"/>
    </source>
</evidence>
<dbReference type="VEuPathDB" id="VectorBase:RSAN_048859"/>
<proteinExistence type="predicted"/>
<accession>A0A9D4PVB1</accession>
<feature type="domain" description="Nose resistant-to-fluoxetine protein N-terminal" evidence="1">
    <location>
        <begin position="127"/>
        <end position="209"/>
    </location>
</feature>
<evidence type="ECO:0000313" key="2">
    <source>
        <dbReference type="EMBL" id="KAH7956337.1"/>
    </source>
</evidence>
<dbReference type="EMBL" id="JABSTV010001250">
    <property type="protein sequence ID" value="KAH7956337.1"/>
    <property type="molecule type" value="Genomic_DNA"/>
</dbReference>
<organism evidence="2 3">
    <name type="scientific">Rhipicephalus sanguineus</name>
    <name type="common">Brown dog tick</name>
    <name type="synonym">Ixodes sanguineus</name>
    <dbReference type="NCBI Taxonomy" id="34632"/>
    <lineage>
        <taxon>Eukaryota</taxon>
        <taxon>Metazoa</taxon>
        <taxon>Ecdysozoa</taxon>
        <taxon>Arthropoda</taxon>
        <taxon>Chelicerata</taxon>
        <taxon>Arachnida</taxon>
        <taxon>Acari</taxon>
        <taxon>Parasitiformes</taxon>
        <taxon>Ixodida</taxon>
        <taxon>Ixodoidea</taxon>
        <taxon>Ixodidae</taxon>
        <taxon>Rhipicephalinae</taxon>
        <taxon>Rhipicephalus</taxon>
        <taxon>Rhipicephalus</taxon>
    </lineage>
</organism>
<evidence type="ECO:0000313" key="3">
    <source>
        <dbReference type="Proteomes" id="UP000821837"/>
    </source>
</evidence>
<sequence>MCVTVVLCRADTASDDNVRNGIIAGPAGAAADDETAGETRRRWIREALDNDVAEYRLSLVQEYTESYDKRTPLGVDRRRRALDLDDEPRAVWSDPEGALTRTAEWFVRKLWMPMQELAGSGALSSKCVSGLLAVYGGVRRGQLWALKFLDATGKFPSGVLTTSSPSSDPGSYDECLDIGHGDPENLAPSDRAPPAMEGRYCSLLWATSAASLVTKISDSEDVQRNGTSVLPLLKLTN</sequence>
<gene>
    <name evidence="2" type="ORF">HPB52_008189</name>
</gene>
<dbReference type="AlphaFoldDB" id="A0A9D4PVB1"/>
<name>A0A9D4PVB1_RHISA</name>
<comment type="caution">
    <text evidence="2">The sequence shown here is derived from an EMBL/GenBank/DDBJ whole genome shotgun (WGS) entry which is preliminary data.</text>
</comment>
<reference evidence="2" key="1">
    <citation type="journal article" date="2020" name="Cell">
        <title>Large-Scale Comparative Analyses of Tick Genomes Elucidate Their Genetic Diversity and Vector Capacities.</title>
        <authorList>
            <consortium name="Tick Genome and Microbiome Consortium (TIGMIC)"/>
            <person name="Jia N."/>
            <person name="Wang J."/>
            <person name="Shi W."/>
            <person name="Du L."/>
            <person name="Sun Y."/>
            <person name="Zhan W."/>
            <person name="Jiang J.F."/>
            <person name="Wang Q."/>
            <person name="Zhang B."/>
            <person name="Ji P."/>
            <person name="Bell-Sakyi L."/>
            <person name="Cui X.M."/>
            <person name="Yuan T.T."/>
            <person name="Jiang B.G."/>
            <person name="Yang W.F."/>
            <person name="Lam T.T."/>
            <person name="Chang Q.C."/>
            <person name="Ding S.J."/>
            <person name="Wang X.J."/>
            <person name="Zhu J.G."/>
            <person name="Ruan X.D."/>
            <person name="Zhao L."/>
            <person name="Wei J.T."/>
            <person name="Ye R.Z."/>
            <person name="Que T.C."/>
            <person name="Du C.H."/>
            <person name="Zhou Y.H."/>
            <person name="Cheng J.X."/>
            <person name="Dai P.F."/>
            <person name="Guo W.B."/>
            <person name="Han X.H."/>
            <person name="Huang E.J."/>
            <person name="Li L.F."/>
            <person name="Wei W."/>
            <person name="Gao Y.C."/>
            <person name="Liu J.Z."/>
            <person name="Shao H.Z."/>
            <person name="Wang X."/>
            <person name="Wang C.C."/>
            <person name="Yang T.C."/>
            <person name="Huo Q.B."/>
            <person name="Li W."/>
            <person name="Chen H.Y."/>
            <person name="Chen S.E."/>
            <person name="Zhou L.G."/>
            <person name="Ni X.B."/>
            <person name="Tian J.H."/>
            <person name="Sheng Y."/>
            <person name="Liu T."/>
            <person name="Pan Y.S."/>
            <person name="Xia L.Y."/>
            <person name="Li J."/>
            <person name="Zhao F."/>
            <person name="Cao W.C."/>
        </authorList>
    </citation>
    <scope>NUCLEOTIDE SEQUENCE</scope>
    <source>
        <strain evidence="2">Rsan-2018</strain>
    </source>
</reference>
<dbReference type="InterPro" id="IPR006621">
    <property type="entry name" value="Nose-resist-to-fluoxetine_N"/>
</dbReference>
<reference evidence="2" key="2">
    <citation type="submission" date="2021-09" db="EMBL/GenBank/DDBJ databases">
        <authorList>
            <person name="Jia N."/>
            <person name="Wang J."/>
            <person name="Shi W."/>
            <person name="Du L."/>
            <person name="Sun Y."/>
            <person name="Zhan W."/>
            <person name="Jiang J."/>
            <person name="Wang Q."/>
            <person name="Zhang B."/>
            <person name="Ji P."/>
            <person name="Sakyi L.B."/>
            <person name="Cui X."/>
            <person name="Yuan T."/>
            <person name="Jiang B."/>
            <person name="Yang W."/>
            <person name="Lam T.T.-Y."/>
            <person name="Chang Q."/>
            <person name="Ding S."/>
            <person name="Wang X."/>
            <person name="Zhu J."/>
            <person name="Ruan X."/>
            <person name="Zhao L."/>
            <person name="Wei J."/>
            <person name="Que T."/>
            <person name="Du C."/>
            <person name="Cheng J."/>
            <person name="Dai P."/>
            <person name="Han X."/>
            <person name="Huang E."/>
            <person name="Gao Y."/>
            <person name="Liu J."/>
            <person name="Shao H."/>
            <person name="Ye R."/>
            <person name="Li L."/>
            <person name="Wei W."/>
            <person name="Wang X."/>
            <person name="Wang C."/>
            <person name="Huo Q."/>
            <person name="Li W."/>
            <person name="Guo W."/>
            <person name="Chen H."/>
            <person name="Chen S."/>
            <person name="Zhou L."/>
            <person name="Zhou L."/>
            <person name="Ni X."/>
            <person name="Tian J."/>
            <person name="Zhou Y."/>
            <person name="Sheng Y."/>
            <person name="Liu T."/>
            <person name="Pan Y."/>
            <person name="Xia L."/>
            <person name="Li J."/>
            <person name="Zhao F."/>
            <person name="Cao W."/>
        </authorList>
    </citation>
    <scope>NUCLEOTIDE SEQUENCE</scope>
    <source>
        <strain evidence="2">Rsan-2018</strain>
        <tissue evidence="2">Larvae</tissue>
    </source>
</reference>